<gene>
    <name evidence="2" type="ORF">J2Z43_001833</name>
</gene>
<evidence type="ECO:0000256" key="1">
    <source>
        <dbReference type="SAM" id="Phobius"/>
    </source>
</evidence>
<keyword evidence="1" id="KW-1133">Transmembrane helix</keyword>
<sequence length="76" mass="8769">MEGELYEIIIATRIILVLIGIGALISMFCLGRWAGQMRFYKKYNEIVSKNKRLERDNQYLKEKAGLNNINDDMGGK</sequence>
<organism evidence="2 3">
    <name type="scientific">Metaclostridioides mangenotii</name>
    <dbReference type="NCBI Taxonomy" id="1540"/>
    <lineage>
        <taxon>Bacteria</taxon>
        <taxon>Bacillati</taxon>
        <taxon>Bacillota</taxon>
        <taxon>Clostridia</taxon>
        <taxon>Peptostreptococcales</taxon>
        <taxon>Peptostreptococcaceae</taxon>
        <taxon>Metaclostridioides</taxon>
    </lineage>
</organism>
<accession>A0ABS4EBW2</accession>
<name>A0ABS4EBW2_9FIRM</name>
<dbReference type="EMBL" id="JAGGJX010000003">
    <property type="protein sequence ID" value="MBP1855438.1"/>
    <property type="molecule type" value="Genomic_DNA"/>
</dbReference>
<dbReference type="RefSeq" id="WP_209456877.1">
    <property type="nucleotide sequence ID" value="NZ_BAAACS010000012.1"/>
</dbReference>
<proteinExistence type="predicted"/>
<evidence type="ECO:0000313" key="2">
    <source>
        <dbReference type="EMBL" id="MBP1855438.1"/>
    </source>
</evidence>
<protein>
    <submittedName>
        <fullName evidence="2">Membrane protein</fullName>
    </submittedName>
</protein>
<keyword evidence="3" id="KW-1185">Reference proteome</keyword>
<reference evidence="2 3" key="1">
    <citation type="submission" date="2021-03" db="EMBL/GenBank/DDBJ databases">
        <title>Genomic Encyclopedia of Type Strains, Phase IV (KMG-IV): sequencing the most valuable type-strain genomes for metagenomic binning, comparative biology and taxonomic classification.</title>
        <authorList>
            <person name="Goeker M."/>
        </authorList>
    </citation>
    <scope>NUCLEOTIDE SEQUENCE [LARGE SCALE GENOMIC DNA]</scope>
    <source>
        <strain evidence="2 3">DSM 1289</strain>
    </source>
</reference>
<comment type="caution">
    <text evidence="2">The sequence shown here is derived from an EMBL/GenBank/DDBJ whole genome shotgun (WGS) entry which is preliminary data.</text>
</comment>
<evidence type="ECO:0000313" key="3">
    <source>
        <dbReference type="Proteomes" id="UP000767291"/>
    </source>
</evidence>
<keyword evidence="1" id="KW-0472">Membrane</keyword>
<feature type="transmembrane region" description="Helical" evidence="1">
    <location>
        <begin position="6"/>
        <end position="31"/>
    </location>
</feature>
<dbReference type="Proteomes" id="UP000767291">
    <property type="component" value="Unassembled WGS sequence"/>
</dbReference>
<keyword evidence="1" id="KW-0812">Transmembrane</keyword>